<dbReference type="InterPro" id="IPR027446">
    <property type="entry name" value="VSG_C_dom_sf"/>
</dbReference>
<dbReference type="InterPro" id="IPR001812">
    <property type="entry name" value="Trypano_VSG_A_N_dom"/>
</dbReference>
<dbReference type="VEuPathDB" id="TriTrypDB:Tb1125.11.17580"/>
<evidence type="ECO:0000256" key="9">
    <source>
        <dbReference type="SAM" id="SignalP"/>
    </source>
</evidence>
<dbReference type="GO" id="GO:0098552">
    <property type="term" value="C:side of membrane"/>
    <property type="evidence" value="ECO:0007669"/>
    <property type="project" value="UniProtKB-KW"/>
</dbReference>
<comment type="function">
    <text evidence="1">VSG forms a coat on the surface of the parasite. The trypanosome evades the immune response of the host by expressing a series of antigenically distinct VSGs from an estimated 1000 VSG genes.</text>
</comment>
<evidence type="ECO:0000313" key="11">
    <source>
        <dbReference type="EMBL" id="AGQ49975.1"/>
    </source>
</evidence>
<protein>
    <submittedName>
        <fullName evidence="11">Variant surface glycoprotein</fullName>
    </submittedName>
</protein>
<feature type="compositionally biased region" description="Basic and acidic residues" evidence="8">
    <location>
        <begin position="446"/>
        <end position="472"/>
    </location>
</feature>
<dbReference type="Gene3D" id="1.10.470.10">
    <property type="entry name" value="Variant Surface Glycoprotein, subunit A, domain 2"/>
    <property type="match status" value="1"/>
</dbReference>
<keyword evidence="3" id="KW-1003">Cell membrane</keyword>
<evidence type="ECO:0000259" key="10">
    <source>
        <dbReference type="Pfam" id="PF00913"/>
    </source>
</evidence>
<dbReference type="SUPFAM" id="SSF118251">
    <property type="entry name" value="Variant surface glycoprotein MITAT 1.2, VSG 221, C-terminal domain"/>
    <property type="match status" value="1"/>
</dbReference>
<evidence type="ECO:0000256" key="8">
    <source>
        <dbReference type="SAM" id="MobiDB-lite"/>
    </source>
</evidence>
<keyword evidence="6" id="KW-0325">Glycoprotein</keyword>
<reference evidence="11" key="2">
    <citation type="submission" date="2013-01" db="EMBL/GenBank/DDBJ databases">
        <authorList>
            <person name="Hall J.P.J."/>
            <person name="Barry J.D."/>
        </authorList>
    </citation>
    <scope>NUCLEOTIDE SEQUENCE</scope>
    <source>
        <strain evidence="11">TREU927/4 GUTat 10.1</strain>
    </source>
</reference>
<feature type="region of interest" description="Disordered" evidence="8">
    <location>
        <begin position="446"/>
        <end position="479"/>
    </location>
</feature>
<dbReference type="GO" id="GO:0042783">
    <property type="term" value="P:symbiont-mediated evasion of host immune response"/>
    <property type="evidence" value="ECO:0007669"/>
    <property type="project" value="InterPro"/>
</dbReference>
<dbReference type="GO" id="GO:0005886">
    <property type="term" value="C:plasma membrane"/>
    <property type="evidence" value="ECO:0007669"/>
    <property type="project" value="UniProtKB-SubCell"/>
</dbReference>
<evidence type="ECO:0000256" key="6">
    <source>
        <dbReference type="ARBA" id="ARBA00023180"/>
    </source>
</evidence>
<proteinExistence type="evidence at transcript level"/>
<evidence type="ECO:0000256" key="1">
    <source>
        <dbReference type="ARBA" id="ARBA00002523"/>
    </source>
</evidence>
<name>S5G6W2_9TRYP</name>
<dbReference type="Pfam" id="PF00913">
    <property type="entry name" value="Trypan_glycop"/>
    <property type="match status" value="1"/>
</dbReference>
<feature type="chain" id="PRO_5004528666" evidence="9">
    <location>
        <begin position="24"/>
        <end position="495"/>
    </location>
</feature>
<comment type="subcellular location">
    <subcellularLocation>
        <location evidence="2">Cell membrane</location>
        <topology evidence="2">Lipid-anchor</topology>
        <topology evidence="2">GPI-anchor</topology>
    </subcellularLocation>
</comment>
<keyword evidence="7" id="KW-0449">Lipoprotein</keyword>
<feature type="domain" description="Trypanosome variant surface glycoprotein A-type N-terminal" evidence="10">
    <location>
        <begin position="11"/>
        <end position="382"/>
    </location>
</feature>
<evidence type="ECO:0000256" key="7">
    <source>
        <dbReference type="ARBA" id="ARBA00023288"/>
    </source>
</evidence>
<evidence type="ECO:0000256" key="5">
    <source>
        <dbReference type="ARBA" id="ARBA00023136"/>
    </source>
</evidence>
<sequence>MLSKAVSIISALVIVSTSRPVQSTAGNAIAKTHWDPLCKISKNVAGYYNTQETKIPKAIKADLDHIREELKLRILIERSEPQEALKLLPLLAAANTKEYLTPADLETGVKTALKAARDVAFLHGHMVEFLTMAGSAHASGGTHGCLMGSSTAVKGINELSACGLQPAEAEEPAAENFGYEATKLFGKKTDADTGGSLTDAGSKNCALTKGAASAGGILGSNLVNAKVPYAGGYFYLTETGNNLARNAIKGSDGGTDAAEVAVWTKARSAVEAAAATAAFKHSDHALPTLEDIKTSTAAKTAIKNHILNKAGKYSPDADDTATTKKAEELYGDGKSYSQAKIWEKMATINIDRNIYKKDLDQDQKLSDITDINHLRTILTYYQGQRAQELAAKGKELQKETENSQCKVSTVQEKEKVCNEAGGDQKACEKLKEQGCVFNKDGKDGEKCTMSEEGKQKAAEKATQEKGGKDDKTTNTTGSNSFVINKAPLWLAVLLF</sequence>
<keyword evidence="9" id="KW-0732">Signal</keyword>
<dbReference type="SUPFAM" id="SSF58087">
    <property type="entry name" value="Variant surface glycoprotein (N-terminal domain)"/>
    <property type="match status" value="1"/>
</dbReference>
<dbReference type="VEuPathDB" id="TriTrypDB:Tb427_000179300"/>
<evidence type="ECO:0000256" key="4">
    <source>
        <dbReference type="ARBA" id="ARBA00022622"/>
    </source>
</evidence>
<keyword evidence="4" id="KW-0336">GPI-anchor</keyword>
<dbReference type="EMBL" id="KC434631">
    <property type="protein sequence ID" value="AGQ49975.1"/>
    <property type="molecule type" value="mRNA"/>
</dbReference>
<dbReference type="VEuPathDB" id="TriTrypDB:Tb427_000398000"/>
<reference evidence="11" key="1">
    <citation type="journal article" date="2013" name="PLoS Pathog.">
        <title>Mosaic VSGs and the Scale of Trypanosoma brucei Antigenic Variation.</title>
        <authorList>
            <person name="Hall J.P."/>
            <person name="Wang H."/>
            <person name="Barry J.D."/>
        </authorList>
    </citation>
    <scope>NUCLEOTIDE SEQUENCE</scope>
    <source>
        <strain evidence="11">TREU927/4 GUTat 10.1</strain>
    </source>
</reference>
<gene>
    <name evidence="11" type="primary">VSG</name>
</gene>
<dbReference type="Gene3D" id="4.10.110.20">
    <property type="entry name" value="Variant surface glycoprotein MITAT 1.2, VSG 221, C-terminal domain"/>
    <property type="match status" value="1"/>
</dbReference>
<dbReference type="AlphaFoldDB" id="S5G6W2"/>
<keyword evidence="5" id="KW-0472">Membrane</keyword>
<organism evidence="11">
    <name type="scientific">Trypanosoma brucei</name>
    <dbReference type="NCBI Taxonomy" id="5691"/>
    <lineage>
        <taxon>Eukaryota</taxon>
        <taxon>Discoba</taxon>
        <taxon>Euglenozoa</taxon>
        <taxon>Kinetoplastea</taxon>
        <taxon>Metakinetoplastina</taxon>
        <taxon>Trypanosomatida</taxon>
        <taxon>Trypanosomatidae</taxon>
        <taxon>Trypanosoma</taxon>
    </lineage>
</organism>
<evidence type="ECO:0000256" key="3">
    <source>
        <dbReference type="ARBA" id="ARBA00022475"/>
    </source>
</evidence>
<accession>S5G6W2</accession>
<feature type="signal peptide" evidence="9">
    <location>
        <begin position="1"/>
        <end position="23"/>
    </location>
</feature>
<dbReference type="VEuPathDB" id="TriTrypDB:Tb927.11.20500"/>
<dbReference type="Gene3D" id="3.90.150.10">
    <property type="entry name" value="Variant Surface Glycoprotein, subunit A domain 1"/>
    <property type="match status" value="1"/>
</dbReference>
<evidence type="ECO:0000256" key="2">
    <source>
        <dbReference type="ARBA" id="ARBA00004609"/>
    </source>
</evidence>